<protein>
    <submittedName>
        <fullName evidence="2">Uncharacterized protein LOC107266257</fullName>
    </submittedName>
</protein>
<dbReference type="KEGG" id="ccin:107266257"/>
<evidence type="ECO:0000313" key="2">
    <source>
        <dbReference type="RefSeq" id="XP_015592048.1"/>
    </source>
</evidence>
<dbReference type="Proteomes" id="UP000694920">
    <property type="component" value="Unplaced"/>
</dbReference>
<proteinExistence type="predicted"/>
<gene>
    <name evidence="2" type="primary">LOC107266257</name>
</gene>
<keyword evidence="1" id="KW-1185">Reference proteome</keyword>
<reference evidence="2" key="1">
    <citation type="submission" date="2025-08" db="UniProtKB">
        <authorList>
            <consortium name="RefSeq"/>
        </authorList>
    </citation>
    <scope>IDENTIFICATION</scope>
</reference>
<dbReference type="AlphaFoldDB" id="A0AAJ7BQS4"/>
<sequence length="134" mass="15177">MSKSTENQDINEAFDNLLLGEEIAERSGYEEGFKLGQAQPHEGYHLGYHRASLLAAQLGFYSGVLEYYLKTESLSEKATKLAEKLRKDIESFPIINDDSVDILKTLDDIKFGYTKFCSLAKINPLYPEADQLDF</sequence>
<dbReference type="RefSeq" id="XP_015592048.1">
    <property type="nucleotide sequence ID" value="XM_015736562.1"/>
</dbReference>
<dbReference type="GeneID" id="107266257"/>
<accession>A0AAJ7BQS4</accession>
<organism evidence="1 2">
    <name type="scientific">Cephus cinctus</name>
    <name type="common">Wheat stem sawfly</name>
    <dbReference type="NCBI Taxonomy" id="211228"/>
    <lineage>
        <taxon>Eukaryota</taxon>
        <taxon>Metazoa</taxon>
        <taxon>Ecdysozoa</taxon>
        <taxon>Arthropoda</taxon>
        <taxon>Hexapoda</taxon>
        <taxon>Insecta</taxon>
        <taxon>Pterygota</taxon>
        <taxon>Neoptera</taxon>
        <taxon>Endopterygota</taxon>
        <taxon>Hymenoptera</taxon>
        <taxon>Cephoidea</taxon>
        <taxon>Cephidae</taxon>
        <taxon>Cephus</taxon>
    </lineage>
</organism>
<evidence type="ECO:0000313" key="1">
    <source>
        <dbReference type="Proteomes" id="UP000694920"/>
    </source>
</evidence>
<name>A0AAJ7BQS4_CEPCN</name>